<keyword evidence="3" id="KW-1185">Reference proteome</keyword>
<feature type="transmembrane region" description="Helical" evidence="1">
    <location>
        <begin position="12"/>
        <end position="33"/>
    </location>
</feature>
<sequence length="297" mass="33632">MRGEICTCFLSYIELCYSPVFILSLATIILTLGSQCDNMLEIPLHSSSLYSSSFTVTTPRHWNSLLPEVKGCRTLKSFKSNLENYDKSIKDGKNKMKGYVMCSKVQQVHIPWNIHSSPGEYVKRRFWKYDSMQDPYYLPYWSSDEYIIPPSPNAKESYITPISLLQKKQSLNLSKESECIPTNLFYRDSLSQCNISQAFTPHACTSGITQAQCTTGGKSLRIEMSDTLLLGKKYFSWQQSMGRVIDMFFNGGCVAKSMLLLQEGVRATAANAYTQFSSVQSDFPSTLYMHKSNVLPS</sequence>
<comment type="caution">
    <text evidence="2">The sequence shown here is derived from an EMBL/GenBank/DDBJ whole genome shotgun (WGS) entry which is preliminary data.</text>
</comment>
<evidence type="ECO:0000256" key="1">
    <source>
        <dbReference type="SAM" id="Phobius"/>
    </source>
</evidence>
<reference evidence="2 3" key="1">
    <citation type="journal article" date="2022" name="Allergy">
        <title>Genome assembly and annotation of Periplaneta americana reveal a comprehensive cockroach allergen profile.</title>
        <authorList>
            <person name="Wang L."/>
            <person name="Xiong Q."/>
            <person name="Saelim N."/>
            <person name="Wang L."/>
            <person name="Nong W."/>
            <person name="Wan A.T."/>
            <person name="Shi M."/>
            <person name="Liu X."/>
            <person name="Cao Q."/>
            <person name="Hui J.H.L."/>
            <person name="Sookrung N."/>
            <person name="Leung T.F."/>
            <person name="Tungtrongchitr A."/>
            <person name="Tsui S.K.W."/>
        </authorList>
    </citation>
    <scope>NUCLEOTIDE SEQUENCE [LARGE SCALE GENOMIC DNA]</scope>
    <source>
        <strain evidence="2">PWHHKU_190912</strain>
    </source>
</reference>
<organism evidence="2 3">
    <name type="scientific">Periplaneta americana</name>
    <name type="common">American cockroach</name>
    <name type="synonym">Blatta americana</name>
    <dbReference type="NCBI Taxonomy" id="6978"/>
    <lineage>
        <taxon>Eukaryota</taxon>
        <taxon>Metazoa</taxon>
        <taxon>Ecdysozoa</taxon>
        <taxon>Arthropoda</taxon>
        <taxon>Hexapoda</taxon>
        <taxon>Insecta</taxon>
        <taxon>Pterygota</taxon>
        <taxon>Neoptera</taxon>
        <taxon>Polyneoptera</taxon>
        <taxon>Dictyoptera</taxon>
        <taxon>Blattodea</taxon>
        <taxon>Blattoidea</taxon>
        <taxon>Blattidae</taxon>
        <taxon>Blattinae</taxon>
        <taxon>Periplaneta</taxon>
    </lineage>
</organism>
<evidence type="ECO:0000313" key="3">
    <source>
        <dbReference type="Proteomes" id="UP001148838"/>
    </source>
</evidence>
<protein>
    <submittedName>
        <fullName evidence="2">Uncharacterized protein</fullName>
    </submittedName>
</protein>
<keyword evidence="1" id="KW-0472">Membrane</keyword>
<dbReference type="EMBL" id="JAJSOF020000005">
    <property type="protein sequence ID" value="KAJ4447813.1"/>
    <property type="molecule type" value="Genomic_DNA"/>
</dbReference>
<proteinExistence type="predicted"/>
<gene>
    <name evidence="2" type="ORF">ANN_09821</name>
</gene>
<keyword evidence="1" id="KW-1133">Transmembrane helix</keyword>
<evidence type="ECO:0000313" key="2">
    <source>
        <dbReference type="EMBL" id="KAJ4447813.1"/>
    </source>
</evidence>
<keyword evidence="1" id="KW-0812">Transmembrane</keyword>
<dbReference type="Proteomes" id="UP001148838">
    <property type="component" value="Unassembled WGS sequence"/>
</dbReference>
<name>A0ABQ8TPN0_PERAM</name>
<accession>A0ABQ8TPN0</accession>